<protein>
    <submittedName>
        <fullName evidence="1">Uncharacterized protein</fullName>
    </submittedName>
</protein>
<evidence type="ECO:0000313" key="1">
    <source>
        <dbReference type="EMBL" id="GFS19043.1"/>
    </source>
</evidence>
<reference evidence="1 2" key="1">
    <citation type="journal article" date="2021" name="Elife">
        <title>Chloroplast acquisition without the gene transfer in kleptoplastic sea slugs, Plakobranchus ocellatus.</title>
        <authorList>
            <person name="Maeda T."/>
            <person name="Takahashi S."/>
            <person name="Yoshida T."/>
            <person name="Shimamura S."/>
            <person name="Takaki Y."/>
            <person name="Nagai Y."/>
            <person name="Toyoda A."/>
            <person name="Suzuki Y."/>
            <person name="Arimoto A."/>
            <person name="Ishii H."/>
            <person name="Satoh N."/>
            <person name="Nishiyama T."/>
            <person name="Hasebe M."/>
            <person name="Maruyama T."/>
            <person name="Minagawa J."/>
            <person name="Obokata J."/>
            <person name="Shigenobu S."/>
        </authorList>
    </citation>
    <scope>NUCLEOTIDE SEQUENCE [LARGE SCALE GENOMIC DNA]</scope>
</reference>
<gene>
    <name evidence="1" type="ORF">ElyMa_001536800</name>
</gene>
<sequence>MAASAPKTAGLEMRSESTLLDPLLYNWMTREPPNLPVDLGTIEDEEVADCGYDLRQVISSLFLFKGEGSWQVDGGIVGEEVVQGGKRLEKGGVMIAGLPRAIDDENVAYCAIDSVKESWAVRLTLVVLATKR</sequence>
<dbReference type="Proteomes" id="UP000762676">
    <property type="component" value="Unassembled WGS sequence"/>
</dbReference>
<dbReference type="EMBL" id="BMAT01003038">
    <property type="protein sequence ID" value="GFS19043.1"/>
    <property type="molecule type" value="Genomic_DNA"/>
</dbReference>
<name>A0AAV4JBH6_9GAST</name>
<comment type="caution">
    <text evidence="1">The sequence shown here is derived from an EMBL/GenBank/DDBJ whole genome shotgun (WGS) entry which is preliminary data.</text>
</comment>
<evidence type="ECO:0000313" key="2">
    <source>
        <dbReference type="Proteomes" id="UP000762676"/>
    </source>
</evidence>
<proteinExistence type="predicted"/>
<dbReference type="AlphaFoldDB" id="A0AAV4JBH6"/>
<accession>A0AAV4JBH6</accession>
<organism evidence="1 2">
    <name type="scientific">Elysia marginata</name>
    <dbReference type="NCBI Taxonomy" id="1093978"/>
    <lineage>
        <taxon>Eukaryota</taxon>
        <taxon>Metazoa</taxon>
        <taxon>Spiralia</taxon>
        <taxon>Lophotrochozoa</taxon>
        <taxon>Mollusca</taxon>
        <taxon>Gastropoda</taxon>
        <taxon>Heterobranchia</taxon>
        <taxon>Euthyneura</taxon>
        <taxon>Panpulmonata</taxon>
        <taxon>Sacoglossa</taxon>
        <taxon>Placobranchoidea</taxon>
        <taxon>Plakobranchidae</taxon>
        <taxon>Elysia</taxon>
    </lineage>
</organism>
<keyword evidence="2" id="KW-1185">Reference proteome</keyword>